<dbReference type="Pfam" id="PF02668">
    <property type="entry name" value="TauD"/>
    <property type="match status" value="1"/>
</dbReference>
<dbReference type="InterPro" id="IPR003819">
    <property type="entry name" value="TauD/TfdA-like"/>
</dbReference>
<dbReference type="InterPro" id="IPR029033">
    <property type="entry name" value="His_PPase_superfam"/>
</dbReference>
<dbReference type="PANTHER" id="PTHR16469">
    <property type="entry name" value="UBIQUITIN-ASSOCIATED AND SH3 DOMAIN-CONTAINING BA-RELATED"/>
    <property type="match status" value="1"/>
</dbReference>
<dbReference type="PANTHER" id="PTHR16469:SF27">
    <property type="entry name" value="UBIQUITIN-ASSOCIATED AND SH3 DOMAIN-CONTAINING BA-RELATED"/>
    <property type="match status" value="1"/>
</dbReference>
<evidence type="ECO:0000256" key="1">
    <source>
        <dbReference type="ARBA" id="ARBA00023002"/>
    </source>
</evidence>
<dbReference type="Pfam" id="PF00300">
    <property type="entry name" value="His_Phos_1"/>
    <property type="match status" value="2"/>
</dbReference>
<organism evidence="4 5">
    <name type="scientific">[Myrmecia] bisecta</name>
    <dbReference type="NCBI Taxonomy" id="41462"/>
    <lineage>
        <taxon>Eukaryota</taxon>
        <taxon>Viridiplantae</taxon>
        <taxon>Chlorophyta</taxon>
        <taxon>core chlorophytes</taxon>
        <taxon>Trebouxiophyceae</taxon>
        <taxon>Trebouxiales</taxon>
        <taxon>Trebouxiaceae</taxon>
        <taxon>Myrmecia</taxon>
    </lineage>
</organism>
<dbReference type="Proteomes" id="UP001489004">
    <property type="component" value="Unassembled WGS sequence"/>
</dbReference>
<dbReference type="SUPFAM" id="SSF51197">
    <property type="entry name" value="Clavaminate synthase-like"/>
    <property type="match status" value="1"/>
</dbReference>
<evidence type="ECO:0000313" key="5">
    <source>
        <dbReference type="Proteomes" id="UP001489004"/>
    </source>
</evidence>
<keyword evidence="5" id="KW-1185">Reference proteome</keyword>
<accession>A0AAW1Q6N2</accession>
<name>A0AAW1Q6N2_9CHLO</name>
<dbReference type="GO" id="GO:0016491">
    <property type="term" value="F:oxidoreductase activity"/>
    <property type="evidence" value="ECO:0007669"/>
    <property type="project" value="UniProtKB-KW"/>
</dbReference>
<dbReference type="InterPro" id="IPR042098">
    <property type="entry name" value="TauD-like_sf"/>
</dbReference>
<comment type="caution">
    <text evidence="4">The sequence shown here is derived from an EMBL/GenBank/DDBJ whole genome shotgun (WGS) entry which is preliminary data.</text>
</comment>
<dbReference type="Gene3D" id="3.60.130.10">
    <property type="entry name" value="Clavaminate synthase-like"/>
    <property type="match status" value="1"/>
</dbReference>
<reference evidence="4 5" key="1">
    <citation type="journal article" date="2024" name="Nat. Commun.">
        <title>Phylogenomics reveals the evolutionary origins of lichenization in chlorophyte algae.</title>
        <authorList>
            <person name="Puginier C."/>
            <person name="Libourel C."/>
            <person name="Otte J."/>
            <person name="Skaloud P."/>
            <person name="Haon M."/>
            <person name="Grisel S."/>
            <person name="Petersen M."/>
            <person name="Berrin J.G."/>
            <person name="Delaux P.M."/>
            <person name="Dal Grande F."/>
            <person name="Keller J."/>
        </authorList>
    </citation>
    <scope>NUCLEOTIDE SEQUENCE [LARGE SCALE GENOMIC DNA]</scope>
    <source>
        <strain evidence="4 5">SAG 2043</strain>
    </source>
</reference>
<evidence type="ECO:0000259" key="3">
    <source>
        <dbReference type="Pfam" id="PF02668"/>
    </source>
</evidence>
<sequence length="854" mass="95714">MIQSTALVRCQGQLPICQHAGTARGIRRRRFCTGTVLLPGLLVQASGAEQPPERIKEEKISGLGPFPAQVEVTKSEIAKPSMGKQAPTNDAASDPPAPDPNVDDPYQGQAPNPIEQIQAQAEVDEEIGEEPPKRAPPGATKQLLVVMRHGQRIDEITPGWSAEAKRPYDPYLSPKGEQQARDVAAKLKQFDIKRVYISPFYRCLQTAMFAMEGVKVPAKDWTVTTSVGEFMNPGIMVKKGGSVPPGHINNWFWEKGNTLKEHLSLKLPKEIFSQINIGQDRFGRFPENLANSRKRYIRAFQAIADEADGENVLVVTHGDAVNASVSRLMPWAIVHPVLHTGFTVASRKRQEDGTWSKWHLDSKNGETGVHWYGQLQPAFHVFKGAIHVGKGAWGLANKVKPCLPAVRLIDGQARSTEMAAAVAHPLPVSAYEKDYHSRLETYKREVEKLQLPEAKQDPVQHSGPQGKVRPLTIIDDPAAWKASDFKSPDEYTYYFTKEEQQEIIDAAEKLKARGVRTEDDILALTREDYEYPTLETRLLALAKQVNSGRGFQIIKNFPVEHYADDRLGLVLAYWGLALTVGRPQVSQTDFDSNGKRFGSLLNHVTVGRHTDYKLQDDLSVKRVPNETSNKLNVERLVFHADQGATDIISLLSISAAPEGGESKLVSSIAIHNELLRRGRKDLVEELAKPNTWFVPKLADQTNRYKNEQGEYEYEEVIPFEYHSGYLTVYNAVGTYRDAELTPLQEEAKWAVAKLAEDPDFHLAIKLQPGDIEWIHNPSTFHSRNAVKEGEAPDQKRHLLRWWVAGREHTRPIARTFAPRSSIFPEGGFRVPEDSPLRLPLYPYTRHDGQGQSPY</sequence>
<dbReference type="AlphaFoldDB" id="A0AAW1Q6N2"/>
<dbReference type="InterPro" id="IPR051710">
    <property type="entry name" value="Phosphatase_SH3-domain"/>
</dbReference>
<proteinExistence type="predicted"/>
<feature type="domain" description="TauD/TfdA-like" evidence="3">
    <location>
        <begin position="569"/>
        <end position="802"/>
    </location>
</feature>
<gene>
    <name evidence="4" type="ORF">WJX72_002145</name>
</gene>
<keyword evidence="1" id="KW-0560">Oxidoreductase</keyword>
<dbReference type="EMBL" id="JALJOR010000005">
    <property type="protein sequence ID" value="KAK9816577.1"/>
    <property type="molecule type" value="Genomic_DNA"/>
</dbReference>
<evidence type="ECO:0000256" key="2">
    <source>
        <dbReference type="SAM" id="MobiDB-lite"/>
    </source>
</evidence>
<evidence type="ECO:0000313" key="4">
    <source>
        <dbReference type="EMBL" id="KAK9816577.1"/>
    </source>
</evidence>
<dbReference type="SMART" id="SM00855">
    <property type="entry name" value="PGAM"/>
    <property type="match status" value="1"/>
</dbReference>
<protein>
    <recommendedName>
        <fullName evidence="3">TauD/TfdA-like domain-containing protein</fullName>
    </recommendedName>
</protein>
<dbReference type="InterPro" id="IPR013078">
    <property type="entry name" value="His_Pase_superF_clade-1"/>
</dbReference>
<dbReference type="SUPFAM" id="SSF53254">
    <property type="entry name" value="Phosphoglycerate mutase-like"/>
    <property type="match status" value="1"/>
</dbReference>
<feature type="region of interest" description="Disordered" evidence="2">
    <location>
        <begin position="77"/>
        <end position="111"/>
    </location>
</feature>
<dbReference type="CDD" id="cd07067">
    <property type="entry name" value="HP_PGM_like"/>
    <property type="match status" value="1"/>
</dbReference>
<dbReference type="Gene3D" id="3.40.50.1240">
    <property type="entry name" value="Phosphoglycerate mutase-like"/>
    <property type="match status" value="1"/>
</dbReference>